<dbReference type="AlphaFoldDB" id="A5CM60"/>
<dbReference type="GO" id="GO:0046872">
    <property type="term" value="F:metal ion binding"/>
    <property type="evidence" value="ECO:0007669"/>
    <property type="project" value="UniProtKB-KW"/>
</dbReference>
<feature type="binding site" evidence="2">
    <location>
        <position position="114"/>
    </location>
    <ligand>
        <name>Mg(2+)</name>
        <dbReference type="ChEBI" id="CHEBI:18420"/>
    </ligand>
</feature>
<dbReference type="InterPro" id="IPR003542">
    <property type="entry name" value="Enbac_synth_compD-like"/>
</dbReference>
<organism evidence="4 5">
    <name type="scientific">Clavibacter michiganensis subsp. michiganensis (strain NCPPB 382)</name>
    <dbReference type="NCBI Taxonomy" id="443906"/>
    <lineage>
        <taxon>Bacteria</taxon>
        <taxon>Bacillati</taxon>
        <taxon>Actinomycetota</taxon>
        <taxon>Actinomycetes</taxon>
        <taxon>Micrococcales</taxon>
        <taxon>Microbacteriaceae</taxon>
        <taxon>Clavibacter</taxon>
    </lineage>
</organism>
<feature type="domain" description="4'-phosphopantetheinyl transferase N-terminal" evidence="3">
    <location>
        <begin position="36"/>
        <end position="101"/>
    </location>
</feature>
<name>A5CM60_CLAM3</name>
<dbReference type="EMBL" id="AM711867">
    <property type="protein sequence ID" value="CAN00145.1"/>
    <property type="molecule type" value="Genomic_DNA"/>
</dbReference>
<evidence type="ECO:0000256" key="2">
    <source>
        <dbReference type="PIRSR" id="PIRSR603542-2"/>
    </source>
</evidence>
<keyword evidence="2" id="KW-0460">Magnesium</keyword>
<feature type="binding site" evidence="1">
    <location>
        <position position="160"/>
    </location>
    <ligand>
        <name>CoA</name>
        <dbReference type="ChEBI" id="CHEBI:57287"/>
    </ligand>
</feature>
<dbReference type="EC" id="2.7.8.-" evidence="4"/>
<dbReference type="HOGENOM" id="CLU_075076_0_1_11"/>
<dbReference type="PRINTS" id="PR01399">
    <property type="entry name" value="ENTSNTHTASED"/>
</dbReference>
<dbReference type="GO" id="GO:0005886">
    <property type="term" value="C:plasma membrane"/>
    <property type="evidence" value="ECO:0007669"/>
    <property type="project" value="TreeGrafter"/>
</dbReference>
<evidence type="ECO:0000313" key="5">
    <source>
        <dbReference type="Proteomes" id="UP000001564"/>
    </source>
</evidence>
<dbReference type="OrthoDB" id="8210607at2"/>
<feature type="binding site" evidence="1">
    <location>
        <position position="113"/>
    </location>
    <ligand>
        <name>CoA</name>
        <dbReference type="ChEBI" id="CHEBI:57287"/>
    </ligand>
</feature>
<feature type="binding site" evidence="1">
    <location>
        <position position="47"/>
    </location>
    <ligand>
        <name>CoA</name>
        <dbReference type="ChEBI" id="CHEBI:57287"/>
    </ligand>
</feature>
<dbReference type="GO" id="GO:0009239">
    <property type="term" value="P:enterobactin biosynthetic process"/>
    <property type="evidence" value="ECO:0007669"/>
    <property type="project" value="InterPro"/>
</dbReference>
<feature type="binding site" evidence="1">
    <location>
        <position position="55"/>
    </location>
    <ligand>
        <name>CoA</name>
        <dbReference type="ChEBI" id="CHEBI:57287"/>
    </ligand>
</feature>
<dbReference type="PANTHER" id="PTHR38096">
    <property type="entry name" value="ENTEROBACTIN SYNTHASE COMPONENT D"/>
    <property type="match status" value="1"/>
</dbReference>
<accession>A5CM60</accession>
<dbReference type="GO" id="GO:0009366">
    <property type="term" value="C:enterobactin synthetase complex"/>
    <property type="evidence" value="ECO:0007669"/>
    <property type="project" value="InterPro"/>
</dbReference>
<feature type="binding site" evidence="1">
    <location>
        <begin position="91"/>
        <end position="92"/>
    </location>
    <ligand>
        <name>CoA</name>
        <dbReference type="ChEBI" id="CHEBI:57287"/>
    </ligand>
</feature>
<keyword evidence="2" id="KW-0479">Metal-binding</keyword>
<evidence type="ECO:0000313" key="4">
    <source>
        <dbReference type="EMBL" id="CAN00145.1"/>
    </source>
</evidence>
<dbReference type="Pfam" id="PF17837">
    <property type="entry name" value="4PPT_N"/>
    <property type="match status" value="1"/>
</dbReference>
<sequence length="241" mass="24541">MSVQLLSRIPWGELLPDSVVVAAADHDVDGGLAGDESDAVATALPGRRAEFVTGRVLARRALAALGRRPGSIPVARDGAPVWPAGIVGSITHCVGLRACAVGRRDEHAGIGIDATPARPLPGGVLARVADLGSAPVAAGLDALRATGVEAPGSVLFAAAEAVAKARTSAQGGWHGIDGAEIVLHPDGSFAVRARRGPDFTGTGRWAVAGGLALAGIALDEHWSRRAGARRDERREDGHIGD</sequence>
<dbReference type="InterPro" id="IPR041354">
    <property type="entry name" value="4PPT_N"/>
</dbReference>
<feature type="binding site" evidence="1">
    <location>
        <position position="164"/>
    </location>
    <ligand>
        <name>CoA</name>
        <dbReference type="ChEBI" id="CHEBI:57287"/>
    </ligand>
</feature>
<dbReference type="GO" id="GO:0008897">
    <property type="term" value="F:holo-[acyl-carrier-protein] synthase activity"/>
    <property type="evidence" value="ECO:0007669"/>
    <property type="project" value="TreeGrafter"/>
</dbReference>
<evidence type="ECO:0000256" key="1">
    <source>
        <dbReference type="PIRSR" id="PIRSR603542-1"/>
    </source>
</evidence>
<proteinExistence type="predicted"/>
<evidence type="ECO:0000259" key="3">
    <source>
        <dbReference type="Pfam" id="PF17837"/>
    </source>
</evidence>
<keyword evidence="4" id="KW-0808">Transferase</keyword>
<dbReference type="PANTHER" id="PTHR38096:SF1">
    <property type="entry name" value="ENTEROBACTIN SYNTHASE COMPONENT D"/>
    <property type="match status" value="1"/>
</dbReference>
<comment type="cofactor">
    <cofactor evidence="2">
        <name>Mg(2+)</name>
        <dbReference type="ChEBI" id="CHEBI:18420"/>
    </cofactor>
</comment>
<gene>
    <name evidence="4" type="ordered locus">CMM_0125</name>
</gene>
<reference evidence="4 5" key="1">
    <citation type="journal article" date="2008" name="J. Bacteriol.">
        <title>The genome sequence of the tomato-pathogenic actinomycete Clavibacter michiganensis subsp. michiganensis NCPPB382 reveals a large island involved in pathogenicity.</title>
        <authorList>
            <person name="Gartemann K.H."/>
            <person name="Abt B."/>
            <person name="Bekel T."/>
            <person name="Burger A."/>
            <person name="Engemann J."/>
            <person name="Flugel M."/>
            <person name="Gaigalat L."/>
            <person name="Goesmann A."/>
            <person name="Grafen I."/>
            <person name="Kalinowski J."/>
            <person name="Kaup O."/>
            <person name="Kirchner O."/>
            <person name="Krause L."/>
            <person name="Linke B."/>
            <person name="McHardy A."/>
            <person name="Meyer F."/>
            <person name="Pohle S."/>
            <person name="Ruckert C."/>
            <person name="Schneiker S."/>
            <person name="Zellermann E.M."/>
            <person name="Puhler A."/>
            <person name="Eichenlaub R."/>
            <person name="Kaiser O."/>
            <person name="Bartels D."/>
        </authorList>
    </citation>
    <scope>NUCLEOTIDE SEQUENCE [LARGE SCALE GENOMIC DNA]</scope>
    <source>
        <strain evidence="4 5">NCPPB 382</strain>
    </source>
</reference>
<keyword evidence="5" id="KW-1185">Reference proteome</keyword>
<dbReference type="KEGG" id="cmi:CMM_0125"/>
<dbReference type="eggNOG" id="COG2977">
    <property type="taxonomic scope" value="Bacteria"/>
</dbReference>
<protein>
    <submittedName>
        <fullName evidence="4">4-phosphopantetheinyl transferase</fullName>
        <ecNumber evidence="4">2.7.8.-</ecNumber>
    </submittedName>
</protein>
<feature type="binding site" evidence="2">
    <location>
        <position position="113"/>
    </location>
    <ligand>
        <name>Mg(2+)</name>
        <dbReference type="ChEBI" id="CHEBI:18420"/>
    </ligand>
</feature>
<dbReference type="Proteomes" id="UP000001564">
    <property type="component" value="Chromosome"/>
</dbReference>